<gene>
    <name evidence="2" type="ORF">JCM15093_3490</name>
</gene>
<keyword evidence="1" id="KW-0472">Membrane</keyword>
<sequence length="192" mass="22292">MESTNFVHYYNKKEMAESRSHIQKYAMHFGTYMGIYWILKFSLFPLGLTIPFLLFLFLGLTLGVPFMGYYYTRIYRNKICGGEISFGHAWMFSVFMYMFAALLTAVAHYIYFRFIDHGYIINTYTNILNAATQNTLPGMDSYITQIKEAMNVIKAFSPTDITLQLLSQNVFYCSILAIPTALIVMKKKKNIE</sequence>
<keyword evidence="1" id="KW-0812">Transmembrane</keyword>
<feature type="transmembrane region" description="Helical" evidence="1">
    <location>
        <begin position="92"/>
        <end position="112"/>
    </location>
</feature>
<protein>
    <recommendedName>
        <fullName evidence="4">DUF4199 domain-containing protein</fullName>
    </recommendedName>
</protein>
<keyword evidence="3" id="KW-1185">Reference proteome</keyword>
<evidence type="ECO:0000313" key="2">
    <source>
        <dbReference type="EMBL" id="GAK38172.1"/>
    </source>
</evidence>
<dbReference type="eggNOG" id="ENOG5032ZPJ">
    <property type="taxonomic scope" value="Bacteria"/>
</dbReference>
<name>A0A069D6X4_9BACE</name>
<dbReference type="Proteomes" id="UP000027601">
    <property type="component" value="Unassembled WGS sequence"/>
</dbReference>
<feature type="transmembrane region" description="Helical" evidence="1">
    <location>
        <begin position="25"/>
        <end position="44"/>
    </location>
</feature>
<feature type="transmembrane region" description="Helical" evidence="1">
    <location>
        <begin position="166"/>
        <end position="185"/>
    </location>
</feature>
<comment type="caution">
    <text evidence="2">The sequence shown here is derived from an EMBL/GenBank/DDBJ whole genome shotgun (WGS) entry which is preliminary data.</text>
</comment>
<dbReference type="EMBL" id="BAJS01000041">
    <property type="protein sequence ID" value="GAK38172.1"/>
    <property type="molecule type" value="Genomic_DNA"/>
</dbReference>
<dbReference type="InterPro" id="IPR025250">
    <property type="entry name" value="DUF4199"/>
</dbReference>
<evidence type="ECO:0000313" key="3">
    <source>
        <dbReference type="Proteomes" id="UP000027601"/>
    </source>
</evidence>
<dbReference type="STRING" id="1121097.GCA_000428125_03072"/>
<keyword evidence="1" id="KW-1133">Transmembrane helix</keyword>
<reference evidence="2 3" key="1">
    <citation type="journal article" date="2015" name="Microbes Environ.">
        <title>Distribution and evolution of nitrogen fixation genes in the phylum bacteroidetes.</title>
        <authorList>
            <person name="Inoue J."/>
            <person name="Oshima K."/>
            <person name="Suda W."/>
            <person name="Sakamoto M."/>
            <person name="Iino T."/>
            <person name="Noda S."/>
            <person name="Hongoh Y."/>
            <person name="Hattori M."/>
            <person name="Ohkuma M."/>
        </authorList>
    </citation>
    <scope>NUCLEOTIDE SEQUENCE [LARGE SCALE GENOMIC DNA]</scope>
    <source>
        <strain evidence="2 3">JCM 15093</strain>
    </source>
</reference>
<accession>A0A069D6X4</accession>
<proteinExistence type="predicted"/>
<evidence type="ECO:0000256" key="1">
    <source>
        <dbReference type="SAM" id="Phobius"/>
    </source>
</evidence>
<organism evidence="2 3">
    <name type="scientific">Bacteroides graminisolvens DSM 19988 = JCM 15093</name>
    <dbReference type="NCBI Taxonomy" id="1121097"/>
    <lineage>
        <taxon>Bacteria</taxon>
        <taxon>Pseudomonadati</taxon>
        <taxon>Bacteroidota</taxon>
        <taxon>Bacteroidia</taxon>
        <taxon>Bacteroidales</taxon>
        <taxon>Bacteroidaceae</taxon>
        <taxon>Bacteroides</taxon>
    </lineage>
</organism>
<evidence type="ECO:0008006" key="4">
    <source>
        <dbReference type="Google" id="ProtNLM"/>
    </source>
</evidence>
<dbReference type="Pfam" id="PF13858">
    <property type="entry name" value="DUF4199"/>
    <property type="match status" value="1"/>
</dbReference>
<feature type="transmembrane region" description="Helical" evidence="1">
    <location>
        <begin position="50"/>
        <end position="71"/>
    </location>
</feature>
<dbReference type="AlphaFoldDB" id="A0A069D6X4"/>